<dbReference type="PANTHER" id="PTHR43283">
    <property type="entry name" value="BETA-LACTAMASE-RELATED"/>
    <property type="match status" value="1"/>
</dbReference>
<accession>A0A1Y0INS9</accession>
<organism evidence="2 3">
    <name type="scientific">Tumebacillus avium</name>
    <dbReference type="NCBI Taxonomy" id="1903704"/>
    <lineage>
        <taxon>Bacteria</taxon>
        <taxon>Bacillati</taxon>
        <taxon>Bacillota</taxon>
        <taxon>Bacilli</taxon>
        <taxon>Bacillales</taxon>
        <taxon>Alicyclobacillaceae</taxon>
        <taxon>Tumebacillus</taxon>
    </lineage>
</organism>
<evidence type="ECO:0000313" key="3">
    <source>
        <dbReference type="Proteomes" id="UP000195437"/>
    </source>
</evidence>
<dbReference type="PANTHER" id="PTHR43283:SF7">
    <property type="entry name" value="BETA-LACTAMASE-RELATED DOMAIN-CONTAINING PROTEIN"/>
    <property type="match status" value="1"/>
</dbReference>
<gene>
    <name evidence="2" type="ORF">CBW65_11070</name>
</gene>
<dbReference type="RefSeq" id="WP_087456866.1">
    <property type="nucleotide sequence ID" value="NZ_CP021434.1"/>
</dbReference>
<evidence type="ECO:0000259" key="1">
    <source>
        <dbReference type="Pfam" id="PF00144"/>
    </source>
</evidence>
<dbReference type="InterPro" id="IPR001466">
    <property type="entry name" value="Beta-lactam-related"/>
</dbReference>
<name>A0A1Y0INS9_9BACL</name>
<sequence length="336" mass="36886">MEWKTLVEYADSINKWNRASGSALVVMRQGEIVCEHYAGYHSYEAGARPVGADSQFNVASARKSYIGLAAAWAVREGKIGSLDDAVTDYLPELDAALLAGTTIRHLVTHTHGLHEDTAGRLFREFAPGTSWAYRGVNVVMLTDIIERVTGKTVAEILQELVFAPLGLTQTGWRTEASEQLVKVILDTPQETELVLGTDGSGGGMQRNLFVSARDFAKWGQLHLTQGRVDGRQVVSAGIVQLATSVQSPELPDPDLPPNGFFWYVQDRPAARSEIGSTVPQGAFQILGVTGPLVLVVPEHELVVVRMSNKRYNYSGPDGDYLHYLREFGDRVMECVR</sequence>
<proteinExistence type="predicted"/>
<dbReference type="Pfam" id="PF00144">
    <property type="entry name" value="Beta-lactamase"/>
    <property type="match status" value="1"/>
</dbReference>
<dbReference type="Proteomes" id="UP000195437">
    <property type="component" value="Chromosome"/>
</dbReference>
<dbReference type="InterPro" id="IPR012338">
    <property type="entry name" value="Beta-lactam/transpept-like"/>
</dbReference>
<dbReference type="SUPFAM" id="SSF56601">
    <property type="entry name" value="beta-lactamase/transpeptidase-like"/>
    <property type="match status" value="1"/>
</dbReference>
<keyword evidence="3" id="KW-1185">Reference proteome</keyword>
<evidence type="ECO:0000313" key="2">
    <source>
        <dbReference type="EMBL" id="ARU61486.1"/>
    </source>
</evidence>
<dbReference type="KEGG" id="tum:CBW65_11070"/>
<protein>
    <submittedName>
        <fullName evidence="2">Penicillin-binding protein</fullName>
    </submittedName>
</protein>
<reference evidence="3" key="1">
    <citation type="submission" date="2017-05" db="EMBL/GenBank/DDBJ databases">
        <authorList>
            <person name="Sung H."/>
        </authorList>
    </citation>
    <scope>NUCLEOTIDE SEQUENCE [LARGE SCALE GENOMIC DNA]</scope>
    <source>
        <strain evidence="3">AR23208</strain>
    </source>
</reference>
<dbReference type="OrthoDB" id="846150at2"/>
<dbReference type="InterPro" id="IPR050789">
    <property type="entry name" value="Diverse_Enzym_Activities"/>
</dbReference>
<dbReference type="Gene3D" id="3.40.710.10">
    <property type="entry name" value="DD-peptidase/beta-lactamase superfamily"/>
    <property type="match status" value="1"/>
</dbReference>
<dbReference type="AlphaFoldDB" id="A0A1Y0INS9"/>
<dbReference type="EMBL" id="CP021434">
    <property type="protein sequence ID" value="ARU61486.1"/>
    <property type="molecule type" value="Genomic_DNA"/>
</dbReference>
<feature type="domain" description="Beta-lactamase-related" evidence="1">
    <location>
        <begin position="18"/>
        <end position="313"/>
    </location>
</feature>